<proteinExistence type="predicted"/>
<evidence type="ECO:0000313" key="1">
    <source>
        <dbReference type="EMBL" id="CAM9684053.1"/>
    </source>
</evidence>
<gene>
    <name evidence="1" type="ORF">MRATA1EN22A_LOCUS5984</name>
</gene>
<sequence>MSSGPLQDPALATGLRGDVGSGILPTGLSGGKAHRSFRSQLRSGIHRVSALLVAPSGSRVSQSGRHGRAAHTHSASRRAAAHCPPPRGIGPRVGADVEAGPCRPEPGEERPVWRSGKTQRAELAAGLAEKAAGGPRSLPGYARAREFGPRQRRELSAVLNLPRRREGKWAPGQPASKKSPSAAMMKMDV</sequence>
<dbReference type="Proteomes" id="UP001162501">
    <property type="component" value="Chromosome 15"/>
</dbReference>
<organism evidence="1 2">
    <name type="scientific">Rangifer tarandus platyrhynchus</name>
    <name type="common">Svalbard reindeer</name>
    <dbReference type="NCBI Taxonomy" id="3082113"/>
    <lineage>
        <taxon>Eukaryota</taxon>
        <taxon>Metazoa</taxon>
        <taxon>Chordata</taxon>
        <taxon>Craniata</taxon>
        <taxon>Vertebrata</taxon>
        <taxon>Euteleostomi</taxon>
        <taxon>Mammalia</taxon>
        <taxon>Eutheria</taxon>
        <taxon>Laurasiatheria</taxon>
        <taxon>Artiodactyla</taxon>
        <taxon>Ruminantia</taxon>
        <taxon>Pecora</taxon>
        <taxon>Cervidae</taxon>
        <taxon>Odocoileinae</taxon>
        <taxon>Rangifer</taxon>
    </lineage>
</organism>
<protein>
    <submittedName>
        <fullName evidence="1">Uncharacterized protein</fullName>
    </submittedName>
</protein>
<accession>A0AC59YHQ2</accession>
<dbReference type="EMBL" id="OX596099">
    <property type="protein sequence ID" value="CAM9684053.1"/>
    <property type="molecule type" value="Genomic_DNA"/>
</dbReference>
<evidence type="ECO:0000313" key="2">
    <source>
        <dbReference type="Proteomes" id="UP001162501"/>
    </source>
</evidence>
<reference evidence="1" key="2">
    <citation type="submission" date="2025-03" db="EMBL/GenBank/DDBJ databases">
        <authorList>
            <consortium name="ELIXIR-Norway"/>
            <consortium name="Elixir Norway"/>
        </authorList>
    </citation>
    <scope>NUCLEOTIDE SEQUENCE</scope>
</reference>
<reference evidence="1" key="1">
    <citation type="submission" date="2023-05" db="EMBL/GenBank/DDBJ databases">
        <authorList>
            <consortium name="ELIXIR-Norway"/>
        </authorList>
    </citation>
    <scope>NUCLEOTIDE SEQUENCE</scope>
</reference>
<name>A0AC59YHQ2_RANTA</name>